<sequence>MGRRKIEIEMVKDGSTRQVTFSKRRTGLFKKANELATLCAVQIVIIVFSPGGKPFSFGHPDVEPVISRFLNWYNPRWAGDDDAGPSDSLAMVPAGGIDQGTTGEKQRRMGEMMGRLLVQDQRRDAINKRLRSAEIEDSRYKPSVDELCPVELEEYKGSLEGLRTRLMTRMDELEVSDALLLLAETPVVVVDGGA</sequence>
<evidence type="ECO:0000313" key="1">
    <source>
        <dbReference type="EMBL" id="KAI4304467.1"/>
    </source>
</evidence>
<accession>A0ACB9L483</accession>
<name>A0ACB9L483_9MYRT</name>
<comment type="caution">
    <text evidence="1">The sequence shown here is derived from an EMBL/GenBank/DDBJ whole genome shotgun (WGS) entry which is preliminary data.</text>
</comment>
<proteinExistence type="predicted"/>
<reference evidence="2" key="1">
    <citation type="journal article" date="2023" name="Front. Plant Sci.">
        <title>Chromosomal-level genome assembly of Melastoma candidum provides insights into trichome evolution.</title>
        <authorList>
            <person name="Zhong Y."/>
            <person name="Wu W."/>
            <person name="Sun C."/>
            <person name="Zou P."/>
            <person name="Liu Y."/>
            <person name="Dai S."/>
            <person name="Zhou R."/>
        </authorList>
    </citation>
    <scope>NUCLEOTIDE SEQUENCE [LARGE SCALE GENOMIC DNA]</scope>
</reference>
<protein>
    <submittedName>
        <fullName evidence="1">Uncharacterized protein</fullName>
    </submittedName>
</protein>
<keyword evidence="2" id="KW-1185">Reference proteome</keyword>
<organism evidence="1 2">
    <name type="scientific">Melastoma candidum</name>
    <dbReference type="NCBI Taxonomy" id="119954"/>
    <lineage>
        <taxon>Eukaryota</taxon>
        <taxon>Viridiplantae</taxon>
        <taxon>Streptophyta</taxon>
        <taxon>Embryophyta</taxon>
        <taxon>Tracheophyta</taxon>
        <taxon>Spermatophyta</taxon>
        <taxon>Magnoliopsida</taxon>
        <taxon>eudicotyledons</taxon>
        <taxon>Gunneridae</taxon>
        <taxon>Pentapetalae</taxon>
        <taxon>rosids</taxon>
        <taxon>malvids</taxon>
        <taxon>Myrtales</taxon>
        <taxon>Melastomataceae</taxon>
        <taxon>Melastomatoideae</taxon>
        <taxon>Melastomateae</taxon>
        <taxon>Melastoma</taxon>
    </lineage>
</organism>
<dbReference type="Proteomes" id="UP001057402">
    <property type="component" value="Chromosome 12"/>
</dbReference>
<gene>
    <name evidence="1" type="ORF">MLD38_039972</name>
</gene>
<evidence type="ECO:0000313" key="2">
    <source>
        <dbReference type="Proteomes" id="UP001057402"/>
    </source>
</evidence>
<dbReference type="EMBL" id="CM042891">
    <property type="protein sequence ID" value="KAI4304467.1"/>
    <property type="molecule type" value="Genomic_DNA"/>
</dbReference>